<dbReference type="Proteomes" id="UP001620626">
    <property type="component" value="Unassembled WGS sequence"/>
</dbReference>
<reference evidence="1 2" key="1">
    <citation type="submission" date="2024-10" db="EMBL/GenBank/DDBJ databases">
        <authorList>
            <person name="Kim D."/>
        </authorList>
    </citation>
    <scope>NUCLEOTIDE SEQUENCE [LARGE SCALE GENOMIC DNA]</scope>
    <source>
        <strain evidence="1">BH-2024</strain>
    </source>
</reference>
<evidence type="ECO:0000313" key="2">
    <source>
        <dbReference type="Proteomes" id="UP001620626"/>
    </source>
</evidence>
<name>A0ABD2K8J1_9BILA</name>
<proteinExistence type="predicted"/>
<dbReference type="AlphaFoldDB" id="A0ABD2K8J1"/>
<keyword evidence="2" id="KW-1185">Reference proteome</keyword>
<dbReference type="EMBL" id="JBICBT010000816">
    <property type="protein sequence ID" value="KAL3099227.1"/>
    <property type="molecule type" value="Genomic_DNA"/>
</dbReference>
<protein>
    <submittedName>
        <fullName evidence="1">Uncharacterized protein</fullName>
    </submittedName>
</protein>
<organism evidence="1 2">
    <name type="scientific">Heterodera trifolii</name>
    <dbReference type="NCBI Taxonomy" id="157864"/>
    <lineage>
        <taxon>Eukaryota</taxon>
        <taxon>Metazoa</taxon>
        <taxon>Ecdysozoa</taxon>
        <taxon>Nematoda</taxon>
        <taxon>Chromadorea</taxon>
        <taxon>Rhabditida</taxon>
        <taxon>Tylenchina</taxon>
        <taxon>Tylenchomorpha</taxon>
        <taxon>Tylenchoidea</taxon>
        <taxon>Heteroderidae</taxon>
        <taxon>Heteroderinae</taxon>
        <taxon>Heterodera</taxon>
    </lineage>
</organism>
<evidence type="ECO:0000313" key="1">
    <source>
        <dbReference type="EMBL" id="KAL3099227.1"/>
    </source>
</evidence>
<comment type="caution">
    <text evidence="1">The sequence shown here is derived from an EMBL/GenBank/DDBJ whole genome shotgun (WGS) entry which is preliminary data.</text>
</comment>
<sequence length="150" mass="16023">MAHGGRRLPPMICGHNGMLTRRKSRLLGIPPTTTMIIVTFVTLLGVQASPAQGIWPFDPSRATSESNCIGNHGNCTQRGIRVSSNPTVQEVTNCCANSCFDRLGAATIDYELSADLLVNNYGCSATFILSSTRSCADETVCSAIDECEGH</sequence>
<accession>A0ABD2K8J1</accession>
<gene>
    <name evidence="1" type="ORF">niasHT_029034</name>
</gene>